<dbReference type="InterPro" id="IPR011990">
    <property type="entry name" value="TPR-like_helical_dom_sf"/>
</dbReference>
<evidence type="ECO:0000256" key="1">
    <source>
        <dbReference type="ARBA" id="ARBA00022618"/>
    </source>
</evidence>
<proteinExistence type="predicted"/>
<dbReference type="RefSeq" id="XP_025362662.1">
    <property type="nucleotide sequence ID" value="XM_025506011.1"/>
</dbReference>
<feature type="compositionally biased region" description="Polar residues" evidence="8">
    <location>
        <begin position="1057"/>
        <end position="1071"/>
    </location>
</feature>
<accession>A0A316URV6</accession>
<dbReference type="GO" id="GO:0045842">
    <property type="term" value="P:positive regulation of mitotic metaphase/anaphase transition"/>
    <property type="evidence" value="ECO:0007669"/>
    <property type="project" value="TreeGrafter"/>
</dbReference>
<feature type="region of interest" description="Disordered" evidence="8">
    <location>
        <begin position="1"/>
        <end position="244"/>
    </location>
</feature>
<name>A0A316URV6_9BASI</name>
<evidence type="ECO:0000256" key="4">
    <source>
        <dbReference type="ARBA" id="ARBA00022786"/>
    </source>
</evidence>
<evidence type="ECO:0000256" key="5">
    <source>
        <dbReference type="ARBA" id="ARBA00022803"/>
    </source>
</evidence>
<gene>
    <name evidence="9" type="ORF">BDZ90DRAFT_231813</name>
</gene>
<protein>
    <submittedName>
        <fullName evidence="9">TPR-like protein</fullName>
    </submittedName>
</protein>
<dbReference type="Proteomes" id="UP000245884">
    <property type="component" value="Unassembled WGS sequence"/>
</dbReference>
<feature type="region of interest" description="Disordered" evidence="8">
    <location>
        <begin position="385"/>
        <end position="502"/>
    </location>
</feature>
<feature type="repeat" description="TPR" evidence="7">
    <location>
        <begin position="955"/>
        <end position="988"/>
    </location>
</feature>
<dbReference type="PANTHER" id="PTHR12558:SF9">
    <property type="entry name" value="CELL DIVISION CYCLE PROTEIN 16 HOMOLOG"/>
    <property type="match status" value="1"/>
</dbReference>
<evidence type="ECO:0000256" key="8">
    <source>
        <dbReference type="SAM" id="MobiDB-lite"/>
    </source>
</evidence>
<dbReference type="STRING" id="1569628.A0A316URV6"/>
<reference evidence="9 10" key="1">
    <citation type="journal article" date="2018" name="Mol. Biol. Evol.">
        <title>Broad Genomic Sampling Reveals a Smut Pathogenic Ancestry of the Fungal Clade Ustilaginomycotina.</title>
        <authorList>
            <person name="Kijpornyongpan T."/>
            <person name="Mondo S.J."/>
            <person name="Barry K."/>
            <person name="Sandor L."/>
            <person name="Lee J."/>
            <person name="Lipzen A."/>
            <person name="Pangilinan J."/>
            <person name="LaButti K."/>
            <person name="Hainaut M."/>
            <person name="Henrissat B."/>
            <person name="Grigoriev I.V."/>
            <person name="Spatafora J.W."/>
            <person name="Aime M.C."/>
        </authorList>
    </citation>
    <scope>NUCLEOTIDE SEQUENCE [LARGE SCALE GENOMIC DNA]</scope>
    <source>
        <strain evidence="9 10">MCA 5214</strain>
    </source>
</reference>
<evidence type="ECO:0000256" key="2">
    <source>
        <dbReference type="ARBA" id="ARBA00022737"/>
    </source>
</evidence>
<feature type="region of interest" description="Disordered" evidence="8">
    <location>
        <begin position="1009"/>
        <end position="1107"/>
    </location>
</feature>
<dbReference type="GeneID" id="37027834"/>
<evidence type="ECO:0000256" key="6">
    <source>
        <dbReference type="ARBA" id="ARBA00023306"/>
    </source>
</evidence>
<dbReference type="Gene3D" id="1.25.40.10">
    <property type="entry name" value="Tetratricopeptide repeat domain"/>
    <property type="match status" value="2"/>
</dbReference>
<keyword evidence="4" id="KW-0833">Ubl conjugation pathway</keyword>
<organism evidence="9 10">
    <name type="scientific">Jaminaea rosea</name>
    <dbReference type="NCBI Taxonomy" id="1569628"/>
    <lineage>
        <taxon>Eukaryota</taxon>
        <taxon>Fungi</taxon>
        <taxon>Dikarya</taxon>
        <taxon>Basidiomycota</taxon>
        <taxon>Ustilaginomycotina</taxon>
        <taxon>Exobasidiomycetes</taxon>
        <taxon>Microstromatales</taxon>
        <taxon>Microstromatales incertae sedis</taxon>
        <taxon>Jaminaea</taxon>
    </lineage>
</organism>
<feature type="compositionally biased region" description="Polar residues" evidence="8">
    <location>
        <begin position="166"/>
        <end position="176"/>
    </location>
</feature>
<keyword evidence="2" id="KW-0677">Repeat</keyword>
<evidence type="ECO:0000313" key="9">
    <source>
        <dbReference type="EMBL" id="PWN28050.1"/>
    </source>
</evidence>
<feature type="compositionally biased region" description="Low complexity" evidence="8">
    <location>
        <begin position="15"/>
        <end position="25"/>
    </location>
</feature>
<dbReference type="GO" id="GO:0051301">
    <property type="term" value="P:cell division"/>
    <property type="evidence" value="ECO:0007669"/>
    <property type="project" value="UniProtKB-KW"/>
</dbReference>
<dbReference type="OrthoDB" id="10006270at2759"/>
<dbReference type="Pfam" id="PF13432">
    <property type="entry name" value="TPR_16"/>
    <property type="match status" value="1"/>
</dbReference>
<keyword evidence="3" id="KW-0498">Mitosis</keyword>
<dbReference type="Pfam" id="PF12895">
    <property type="entry name" value="ANAPC3"/>
    <property type="match status" value="1"/>
</dbReference>
<dbReference type="GO" id="GO:0005737">
    <property type="term" value="C:cytoplasm"/>
    <property type="evidence" value="ECO:0007669"/>
    <property type="project" value="TreeGrafter"/>
</dbReference>
<evidence type="ECO:0000256" key="7">
    <source>
        <dbReference type="PROSITE-ProRule" id="PRU00339"/>
    </source>
</evidence>
<dbReference type="SMART" id="SM00028">
    <property type="entry name" value="TPR"/>
    <property type="match status" value="7"/>
</dbReference>
<feature type="compositionally biased region" description="Polar residues" evidence="8">
    <location>
        <begin position="126"/>
        <end position="135"/>
    </location>
</feature>
<keyword evidence="10" id="KW-1185">Reference proteome</keyword>
<feature type="compositionally biased region" description="Basic and acidic residues" evidence="8">
    <location>
        <begin position="468"/>
        <end position="488"/>
    </location>
</feature>
<dbReference type="SUPFAM" id="SSF48452">
    <property type="entry name" value="TPR-like"/>
    <property type="match status" value="2"/>
</dbReference>
<evidence type="ECO:0000256" key="3">
    <source>
        <dbReference type="ARBA" id="ARBA00022776"/>
    </source>
</evidence>
<keyword evidence="6" id="KW-0131">Cell cycle</keyword>
<evidence type="ECO:0000313" key="10">
    <source>
        <dbReference type="Proteomes" id="UP000245884"/>
    </source>
</evidence>
<dbReference type="PROSITE" id="PS50005">
    <property type="entry name" value="TPR"/>
    <property type="match status" value="3"/>
</dbReference>
<feature type="repeat" description="TPR" evidence="7">
    <location>
        <begin position="780"/>
        <end position="813"/>
    </location>
</feature>
<feature type="compositionally biased region" description="Low complexity" evidence="8">
    <location>
        <begin position="94"/>
        <end position="105"/>
    </location>
</feature>
<dbReference type="EMBL" id="KZ819666">
    <property type="protein sequence ID" value="PWN28050.1"/>
    <property type="molecule type" value="Genomic_DNA"/>
</dbReference>
<feature type="compositionally biased region" description="Polar residues" evidence="8">
    <location>
        <begin position="29"/>
        <end position="40"/>
    </location>
</feature>
<keyword evidence="5 7" id="KW-0802">TPR repeat</keyword>
<dbReference type="GO" id="GO:0005680">
    <property type="term" value="C:anaphase-promoting complex"/>
    <property type="evidence" value="ECO:0007669"/>
    <property type="project" value="TreeGrafter"/>
</dbReference>
<sequence>MPTPPPAPRRDRATRQQQQHAASQPWDGSHQQPDQQQPGLDSSDDVLMMLGAGRGAGMNGAPGMSDISASFTFGPRGGTSRGFLQPPNPDRGPSSSSTASSSSAARNQLQDEDAILNQLKGGRGGSRTQQLNFDSPTGRGAPRASDSPFAASPRNPRRRMMPHTPNGANSSRSSAPGLNYDGSFSVMRDDDEANNSGLLDHGPPPRQLELFGHRSGGMRSTPMREGGSAGLRTGPGPSSLHDTGAAQNESIIEHSLSQVMEENEEEDSSGRPILLAKLRRWRQDAMEHHLFETAIFWGEKILWMEADEGQRSTDAYWLAKGYFLTHQYSRAEHLLMTPLPALPSSAPGEAAGANGAGADGFAAEIVPEEDALQAAITATRSTSILPPSFLNRHSSKSGTSAGAIASLPDDNLAAETETIDDGTAPRKRKDRDFTVSGTGTGSESNGEDGGESDAFSSGGGDEPTSRGIAEEPKTKASDRPADFRKGDKNAALGSLKPATDIDANLPLPPRVYTAWKEEQDRAVAEVTTRRYQPPDKTTLAGSSTVCRFLAAKCLVRQGKFGEALDLIGEESGRWKGGGRYGFSAPSSDGLLKLASSVCHLRGLIHLRLDDLAQAKEAFIEALQLDVKNYDAFACLIDNHLVSAKGEAWSLLSSLQWEAQSGGDSESFNFIRMCYASRLGKEVHEDAVRASASRRALWDNHPTLRSSPDLLFALAEDLYARRRYKDAFVVTCRILELDAEHQHAIDLHVGSIASSPLLRESERPRLFLLANRLVDRHPERASSWYAVGAWYVISEKWSEARRHFSKATLLNPRHLPSWLSFAHSFSLEGESEQAVLAYSSVVRNFPDVAHAKVCVGSEHFRMGNLQLARLFFDGACNDGGGEGDEERGVLCYLEGRTDEAIGHLERALRASQAISEPQPSWGTVQLNLAWAYLRANRNEEAARLFSNVVSLDAGDAAACLGMGMVRHKQGDLADAIGWYHEALGIDPRHGQATDLLQFALEEYAKQAMPMAKRRGTDKRLGFPPEASPAMGTDDGRGDAASLGLGTGVGSLSLDSRSHSLQGVSGTVGQVSHSGGDGESESGSRMMEETRITAGNGSVEQSIAMDESG</sequence>
<dbReference type="InterPro" id="IPR019734">
    <property type="entry name" value="TPR_rpt"/>
</dbReference>
<dbReference type="PANTHER" id="PTHR12558">
    <property type="entry name" value="CELL DIVISION CYCLE 16,23,27"/>
    <property type="match status" value="1"/>
</dbReference>
<dbReference type="GO" id="GO:0016567">
    <property type="term" value="P:protein ubiquitination"/>
    <property type="evidence" value="ECO:0007669"/>
    <property type="project" value="TreeGrafter"/>
</dbReference>
<feature type="repeat" description="TPR" evidence="7">
    <location>
        <begin position="595"/>
        <end position="628"/>
    </location>
</feature>
<dbReference type="AlphaFoldDB" id="A0A316URV6"/>
<dbReference type="GO" id="GO:0031145">
    <property type="term" value="P:anaphase-promoting complex-dependent catabolic process"/>
    <property type="evidence" value="ECO:0007669"/>
    <property type="project" value="TreeGrafter"/>
</dbReference>
<keyword evidence="1" id="KW-0132">Cell division</keyword>
<dbReference type="Pfam" id="PF13181">
    <property type="entry name" value="TPR_8"/>
    <property type="match status" value="1"/>
</dbReference>